<dbReference type="InterPro" id="IPR036388">
    <property type="entry name" value="WH-like_DNA-bd_sf"/>
</dbReference>
<feature type="domain" description="HTH lysR-type" evidence="5">
    <location>
        <begin position="1"/>
        <end position="58"/>
    </location>
</feature>
<proteinExistence type="inferred from homology"/>
<dbReference type="PRINTS" id="PR00039">
    <property type="entry name" value="HTHLYSR"/>
</dbReference>
<evidence type="ECO:0000256" key="2">
    <source>
        <dbReference type="ARBA" id="ARBA00023015"/>
    </source>
</evidence>
<dbReference type="SUPFAM" id="SSF53850">
    <property type="entry name" value="Periplasmic binding protein-like II"/>
    <property type="match status" value="1"/>
</dbReference>
<reference evidence="6 7" key="1">
    <citation type="submission" date="2016-11" db="EMBL/GenBank/DDBJ databases">
        <authorList>
            <person name="Jaros S."/>
            <person name="Januszkiewicz K."/>
            <person name="Wedrychowicz H."/>
        </authorList>
    </citation>
    <scope>NUCLEOTIDE SEQUENCE [LARGE SCALE GENOMIC DNA]</scope>
    <source>
        <strain evidence="6 7">DSM 10068</strain>
    </source>
</reference>
<dbReference type="EMBL" id="FQXV01000011">
    <property type="protein sequence ID" value="SHI17040.1"/>
    <property type="molecule type" value="Genomic_DNA"/>
</dbReference>
<dbReference type="InterPro" id="IPR005119">
    <property type="entry name" value="LysR_subst-bd"/>
</dbReference>
<dbReference type="SUPFAM" id="SSF46785">
    <property type="entry name" value="Winged helix' DNA-binding domain"/>
    <property type="match status" value="1"/>
</dbReference>
<evidence type="ECO:0000256" key="3">
    <source>
        <dbReference type="ARBA" id="ARBA00023125"/>
    </source>
</evidence>
<dbReference type="AlphaFoldDB" id="A0A1M5YYL9"/>
<evidence type="ECO:0000256" key="4">
    <source>
        <dbReference type="ARBA" id="ARBA00023163"/>
    </source>
</evidence>
<keyword evidence="7" id="KW-1185">Reference proteome</keyword>
<dbReference type="PROSITE" id="PS50931">
    <property type="entry name" value="HTH_LYSR"/>
    <property type="match status" value="1"/>
</dbReference>
<dbReference type="Pfam" id="PF03466">
    <property type="entry name" value="LysR_substrate"/>
    <property type="match status" value="1"/>
</dbReference>
<organism evidence="6 7">
    <name type="scientific">Sporobacter termitidis DSM 10068</name>
    <dbReference type="NCBI Taxonomy" id="1123282"/>
    <lineage>
        <taxon>Bacteria</taxon>
        <taxon>Bacillati</taxon>
        <taxon>Bacillota</taxon>
        <taxon>Clostridia</taxon>
        <taxon>Eubacteriales</taxon>
        <taxon>Oscillospiraceae</taxon>
        <taxon>Sporobacter</taxon>
    </lineage>
</organism>
<keyword evidence="2" id="KW-0805">Transcription regulation</keyword>
<keyword evidence="4" id="KW-0804">Transcription</keyword>
<evidence type="ECO:0000259" key="5">
    <source>
        <dbReference type="PROSITE" id="PS50931"/>
    </source>
</evidence>
<dbReference type="GO" id="GO:0003677">
    <property type="term" value="F:DNA binding"/>
    <property type="evidence" value="ECO:0007669"/>
    <property type="project" value="UniProtKB-KW"/>
</dbReference>
<dbReference type="Proteomes" id="UP000183995">
    <property type="component" value="Unassembled WGS sequence"/>
</dbReference>
<dbReference type="Gene3D" id="3.40.190.10">
    <property type="entry name" value="Periplasmic binding protein-like II"/>
    <property type="match status" value="2"/>
</dbReference>
<accession>A0A1M5YYL9</accession>
<evidence type="ECO:0000313" key="7">
    <source>
        <dbReference type="Proteomes" id="UP000183995"/>
    </source>
</evidence>
<dbReference type="GO" id="GO:0003700">
    <property type="term" value="F:DNA-binding transcription factor activity"/>
    <property type="evidence" value="ECO:0007669"/>
    <property type="project" value="InterPro"/>
</dbReference>
<keyword evidence="3 6" id="KW-0238">DNA-binding</keyword>
<comment type="similarity">
    <text evidence="1">Belongs to the LysR transcriptional regulatory family.</text>
</comment>
<dbReference type="InterPro" id="IPR000847">
    <property type="entry name" value="LysR_HTH_N"/>
</dbReference>
<dbReference type="STRING" id="1123282.SAMN02745823_03004"/>
<evidence type="ECO:0000313" key="6">
    <source>
        <dbReference type="EMBL" id="SHI17040.1"/>
    </source>
</evidence>
<gene>
    <name evidence="6" type="ORF">SAMN02745823_03004</name>
</gene>
<dbReference type="Gene3D" id="1.10.10.10">
    <property type="entry name" value="Winged helix-like DNA-binding domain superfamily/Winged helix DNA-binding domain"/>
    <property type="match status" value="1"/>
</dbReference>
<dbReference type="GO" id="GO:0032993">
    <property type="term" value="C:protein-DNA complex"/>
    <property type="evidence" value="ECO:0007669"/>
    <property type="project" value="TreeGrafter"/>
</dbReference>
<sequence>MDTLQLKLFISVSQTLNFTRTATEFFMTQPTVSNYIKSLENSIGVRLLNRDSHSVSLTPEGQEFVGYASQLLMIQTEAENRLRNISEGRRGYIRIAMLSSAAELFSACLDEFSRAQPNVQVDVDIKEGTEMMRDISQCAYDIYFANRYMMPENDSIDYIVTGTHHLHLFVHRDIADSIDINDWSTLAGHKFVSVPETDFALSGQLKNICMSRGVVPDIINYYNRADTLFLAVNSNIGLTILPPGLTYFYNFPNVVSMPIGGDDAVINSVVAWHKSKTNPDAHKFLQLRALARVRQPS</sequence>
<dbReference type="OrthoDB" id="9803714at2"/>
<dbReference type="PANTHER" id="PTHR30346">
    <property type="entry name" value="TRANSCRIPTIONAL DUAL REGULATOR HCAR-RELATED"/>
    <property type="match status" value="1"/>
</dbReference>
<evidence type="ECO:0000256" key="1">
    <source>
        <dbReference type="ARBA" id="ARBA00009437"/>
    </source>
</evidence>
<dbReference type="Pfam" id="PF00126">
    <property type="entry name" value="HTH_1"/>
    <property type="match status" value="1"/>
</dbReference>
<name>A0A1M5YYL9_9FIRM</name>
<dbReference type="InterPro" id="IPR036390">
    <property type="entry name" value="WH_DNA-bd_sf"/>
</dbReference>
<dbReference type="FunFam" id="1.10.10.10:FF:000001">
    <property type="entry name" value="LysR family transcriptional regulator"/>
    <property type="match status" value="1"/>
</dbReference>
<dbReference type="RefSeq" id="WP_073080635.1">
    <property type="nucleotide sequence ID" value="NZ_FQXV01000011.1"/>
</dbReference>
<protein>
    <submittedName>
        <fullName evidence="6">DNA-binding transcriptional regulator, LysR family</fullName>
    </submittedName>
</protein>
<dbReference type="PANTHER" id="PTHR30346:SF17">
    <property type="entry name" value="LYSR FAMILY TRANSCRIPTIONAL REGULATOR"/>
    <property type="match status" value="1"/>
</dbReference>